<feature type="compositionally biased region" description="Low complexity" evidence="1">
    <location>
        <begin position="28"/>
        <end position="43"/>
    </location>
</feature>
<organism evidence="3 4">
    <name type="scientific">Microscilla marina ATCC 23134</name>
    <dbReference type="NCBI Taxonomy" id="313606"/>
    <lineage>
        <taxon>Bacteria</taxon>
        <taxon>Pseudomonadati</taxon>
        <taxon>Bacteroidota</taxon>
        <taxon>Cytophagia</taxon>
        <taxon>Cytophagales</taxon>
        <taxon>Microscillaceae</taxon>
        <taxon>Microscilla</taxon>
    </lineage>
</organism>
<keyword evidence="3" id="KW-0449">Lipoprotein</keyword>
<reference evidence="3 4" key="1">
    <citation type="submission" date="2007-01" db="EMBL/GenBank/DDBJ databases">
        <authorList>
            <person name="Haygood M."/>
            <person name="Podell S."/>
            <person name="Anderson C."/>
            <person name="Hopkinson B."/>
            <person name="Roe K."/>
            <person name="Barbeau K."/>
            <person name="Gaasterland T."/>
            <person name="Ferriera S."/>
            <person name="Johnson J."/>
            <person name="Kravitz S."/>
            <person name="Beeson K."/>
            <person name="Sutton G."/>
            <person name="Rogers Y.-H."/>
            <person name="Friedman R."/>
            <person name="Frazier M."/>
            <person name="Venter J.C."/>
        </authorList>
    </citation>
    <scope>NUCLEOTIDE SEQUENCE [LARGE SCALE GENOMIC DNA]</scope>
    <source>
        <strain evidence="3 4">ATCC 23134</strain>
    </source>
</reference>
<feature type="chain" id="PRO_5002641688" evidence="2">
    <location>
        <begin position="20"/>
        <end position="85"/>
    </location>
</feature>
<keyword evidence="2" id="KW-0732">Signal</keyword>
<name>A1ZV30_MICM2</name>
<proteinExistence type="predicted"/>
<dbReference type="PROSITE" id="PS51257">
    <property type="entry name" value="PROKAR_LIPOPROTEIN"/>
    <property type="match status" value="1"/>
</dbReference>
<sequence>MKKLFALLLVAGLFTFASCGGDKKTGTESDTTSVSDTSANTTTEPDKSTVETQVTDTIAKNDSTVVIDVDTVKKAEGETTDTTKK</sequence>
<dbReference type="Proteomes" id="UP000004095">
    <property type="component" value="Unassembled WGS sequence"/>
</dbReference>
<keyword evidence="4" id="KW-1185">Reference proteome</keyword>
<accession>A1ZV30</accession>
<gene>
    <name evidence="3" type="ORF">M23134_03384</name>
</gene>
<dbReference type="EMBL" id="AAWS01000043">
    <property type="protein sequence ID" value="EAY25808.1"/>
    <property type="molecule type" value="Genomic_DNA"/>
</dbReference>
<dbReference type="RefSeq" id="WP_002702191.1">
    <property type="nucleotide sequence ID" value="NZ_AAWS01000043.1"/>
</dbReference>
<comment type="caution">
    <text evidence="3">The sequence shown here is derived from an EMBL/GenBank/DDBJ whole genome shotgun (WGS) entry which is preliminary data.</text>
</comment>
<dbReference type="AlphaFoldDB" id="A1ZV30"/>
<feature type="region of interest" description="Disordered" evidence="1">
    <location>
        <begin position="20"/>
        <end position="52"/>
    </location>
</feature>
<protein>
    <submittedName>
        <fullName evidence="3">Lipoprotein, putative</fullName>
    </submittedName>
</protein>
<feature type="signal peptide" evidence="2">
    <location>
        <begin position="1"/>
        <end position="19"/>
    </location>
</feature>
<evidence type="ECO:0000313" key="4">
    <source>
        <dbReference type="Proteomes" id="UP000004095"/>
    </source>
</evidence>
<evidence type="ECO:0000313" key="3">
    <source>
        <dbReference type="EMBL" id="EAY25808.1"/>
    </source>
</evidence>
<evidence type="ECO:0000256" key="1">
    <source>
        <dbReference type="SAM" id="MobiDB-lite"/>
    </source>
</evidence>
<evidence type="ECO:0000256" key="2">
    <source>
        <dbReference type="SAM" id="SignalP"/>
    </source>
</evidence>